<dbReference type="Proteomes" id="UP001151071">
    <property type="component" value="Unassembled WGS sequence"/>
</dbReference>
<reference evidence="2" key="1">
    <citation type="submission" date="2022-12" db="EMBL/GenBank/DDBJ databases">
        <title>Draft genome sequence of the thermophilic strain Brevibacillus thermoruber HT42, isolated from Los Humeros, Puebla, Mexico, with biotechnological potential.</title>
        <authorList>
            <person name="Lara Sanchez J."/>
            <person name="Solis Palacios R."/>
            <person name="Bustos Baena A.S."/>
            <person name="Ruz Baez A.E."/>
            <person name="Espinosa Luna G."/>
            <person name="Oliart Ros R.M."/>
        </authorList>
    </citation>
    <scope>NUCLEOTIDE SEQUENCE</scope>
    <source>
        <strain evidence="2">HT42</strain>
    </source>
</reference>
<evidence type="ECO:0000313" key="3">
    <source>
        <dbReference type="Proteomes" id="UP001151071"/>
    </source>
</evidence>
<name>A0A9X3Z4A4_9BACL</name>
<dbReference type="GO" id="GO:0004553">
    <property type="term" value="F:hydrolase activity, hydrolyzing O-glycosyl compounds"/>
    <property type="evidence" value="ECO:0007669"/>
    <property type="project" value="TreeGrafter"/>
</dbReference>
<proteinExistence type="predicted"/>
<dbReference type="AlphaFoldDB" id="A0A9X3Z4A4"/>
<dbReference type="EMBL" id="JAPYYP010000018">
    <property type="protein sequence ID" value="MDA5109504.1"/>
    <property type="molecule type" value="Genomic_DNA"/>
</dbReference>
<dbReference type="PANTHER" id="PTHR31616">
    <property type="entry name" value="TREHALASE"/>
    <property type="match status" value="1"/>
</dbReference>
<accession>A0A9X3Z4A4</accession>
<evidence type="ECO:0000259" key="1">
    <source>
        <dbReference type="Pfam" id="PF00723"/>
    </source>
</evidence>
<dbReference type="GO" id="GO:0005975">
    <property type="term" value="P:carbohydrate metabolic process"/>
    <property type="evidence" value="ECO:0007669"/>
    <property type="project" value="InterPro"/>
</dbReference>
<keyword evidence="2" id="KW-0378">Hydrolase</keyword>
<protein>
    <submittedName>
        <fullName evidence="2">Glycoside hydrolase family 15 protein</fullName>
    </submittedName>
</protein>
<dbReference type="SUPFAM" id="SSF48208">
    <property type="entry name" value="Six-hairpin glycosidases"/>
    <property type="match status" value="1"/>
</dbReference>
<comment type="caution">
    <text evidence="2">The sequence shown here is derived from an EMBL/GenBank/DDBJ whole genome shotgun (WGS) entry which is preliminary data.</text>
</comment>
<sequence>MNPVTGKPYLNDAVIGNASMLAALGRSGELYRLWWPHVDFPQHVERMRAGVFVEEESEETVWTDDPAEWQWEQAYLPRTNVLRTAGAARRLPLRWETVDFAVPGEPLLVRLYKWTNTGRKPIRLRFFCAASLTIGENRLYNCVTYDPHIDGLVYFRHQYAFALASPLGCAQYTCADAWKHASRGYLPGTRVAMAPDGALGWTFPLEPGETAAIPVYLTAGSRVDEAVNAMRRAFAASAEDHLERTVRYWHDYLDVQPALPAGCDERTRRVYERSLLVFRLMADEQTGCVIAAPEFDEAFTRCGGYAYCWGRDAAYITTAFDRAGLSGMSRMFYRWTLTAQDPDGSFQQRHYHDGRLAPSWGLQIDEGGSILWGMHQHYVATRDRAFLEEVWPAVEKGTTFLLSYLDRDTGLPLPSRDLWEERSAEHTYSAAAVHAGVTAAAAMARELGKTGLAHRWEEAAKALKEAILTRAYDERRGTFYRALKLQVDRSAYQRAVESGFPAFAETDEKGYVSYYVQHDPVYDISLLGLSVPFGLLDASDPRMARTADAIERACAVPGVGGIRRYEDDRYIGGNPWILTTLWLAQFRIAQGRFDEAKRHLAWAVAHASPLDLLPEQVDRQTGEPAWVVPLTWSHAMFVLTVHMLLEKGQL</sequence>
<evidence type="ECO:0000313" key="2">
    <source>
        <dbReference type="EMBL" id="MDA5109504.1"/>
    </source>
</evidence>
<organism evidence="2 3">
    <name type="scientific">Brevibacillus thermoruber</name>
    <dbReference type="NCBI Taxonomy" id="33942"/>
    <lineage>
        <taxon>Bacteria</taxon>
        <taxon>Bacillati</taxon>
        <taxon>Bacillota</taxon>
        <taxon>Bacilli</taxon>
        <taxon>Bacillales</taxon>
        <taxon>Paenibacillaceae</taxon>
        <taxon>Brevibacillus</taxon>
    </lineage>
</organism>
<feature type="domain" description="GH15-like" evidence="1">
    <location>
        <begin position="268"/>
        <end position="638"/>
    </location>
</feature>
<dbReference type="PANTHER" id="PTHR31616:SF0">
    <property type="entry name" value="GLUCAN 1,4-ALPHA-GLUCOSIDASE"/>
    <property type="match status" value="1"/>
</dbReference>
<gene>
    <name evidence="2" type="ORF">O3V59_14135</name>
</gene>
<keyword evidence="3" id="KW-1185">Reference proteome</keyword>
<dbReference type="InterPro" id="IPR012341">
    <property type="entry name" value="6hp_glycosidase-like_sf"/>
</dbReference>
<dbReference type="InterPro" id="IPR011613">
    <property type="entry name" value="GH15-like"/>
</dbReference>
<dbReference type="InterPro" id="IPR008928">
    <property type="entry name" value="6-hairpin_glycosidase_sf"/>
</dbReference>
<dbReference type="Pfam" id="PF00723">
    <property type="entry name" value="Glyco_hydro_15"/>
    <property type="match status" value="1"/>
</dbReference>
<dbReference type="Gene3D" id="1.50.10.10">
    <property type="match status" value="1"/>
</dbReference>